<dbReference type="InterPro" id="IPR001597">
    <property type="entry name" value="ArAA_b-elim_lyase/Thr_aldolase"/>
</dbReference>
<keyword evidence="7" id="KW-1185">Reference proteome</keyword>
<dbReference type="Proteomes" id="UP000548726">
    <property type="component" value="Unassembled WGS sequence"/>
</dbReference>
<evidence type="ECO:0000313" key="7">
    <source>
        <dbReference type="Proteomes" id="UP000548726"/>
    </source>
</evidence>
<evidence type="ECO:0000256" key="3">
    <source>
        <dbReference type="ARBA" id="ARBA00011881"/>
    </source>
</evidence>
<protein>
    <submittedName>
        <fullName evidence="6">L-threonine aldolase</fullName>
    </submittedName>
</protein>
<evidence type="ECO:0000259" key="5">
    <source>
        <dbReference type="Pfam" id="PF01212"/>
    </source>
</evidence>
<dbReference type="InterPro" id="IPR015421">
    <property type="entry name" value="PyrdxlP-dep_Trfase_major"/>
</dbReference>
<evidence type="ECO:0000256" key="1">
    <source>
        <dbReference type="ARBA" id="ARBA00001933"/>
    </source>
</evidence>
<dbReference type="SUPFAM" id="SSF53383">
    <property type="entry name" value="PLP-dependent transferases"/>
    <property type="match status" value="1"/>
</dbReference>
<keyword evidence="4" id="KW-0663">Pyridoxal phosphate</keyword>
<dbReference type="GO" id="GO:0006520">
    <property type="term" value="P:amino acid metabolic process"/>
    <property type="evidence" value="ECO:0007669"/>
    <property type="project" value="InterPro"/>
</dbReference>
<comment type="similarity">
    <text evidence="2">Belongs to the threonine aldolase family.</text>
</comment>
<dbReference type="Gene3D" id="3.90.1150.10">
    <property type="entry name" value="Aspartate Aminotransferase, domain 1"/>
    <property type="match status" value="1"/>
</dbReference>
<dbReference type="AlphaFoldDB" id="A0A6V8I9I3"/>
<gene>
    <name evidence="6" type="ORF">DmAi_13050</name>
</gene>
<dbReference type="InterPro" id="IPR015424">
    <property type="entry name" value="PyrdxlP-dep_Trfase"/>
</dbReference>
<evidence type="ECO:0000256" key="4">
    <source>
        <dbReference type="ARBA" id="ARBA00022898"/>
    </source>
</evidence>
<dbReference type="PANTHER" id="PTHR48097">
    <property type="entry name" value="L-THREONINE ALDOLASE-RELATED"/>
    <property type="match status" value="1"/>
</dbReference>
<evidence type="ECO:0000256" key="2">
    <source>
        <dbReference type="ARBA" id="ARBA00006966"/>
    </source>
</evidence>
<accession>A0A6V8I9I3</accession>
<dbReference type="Pfam" id="PF01212">
    <property type="entry name" value="Beta_elim_lyase"/>
    <property type="match status" value="1"/>
</dbReference>
<organism evidence="6 7">
    <name type="scientific">Acetobacter persici</name>
    <dbReference type="NCBI Taxonomy" id="1076596"/>
    <lineage>
        <taxon>Bacteria</taxon>
        <taxon>Pseudomonadati</taxon>
        <taxon>Pseudomonadota</taxon>
        <taxon>Alphaproteobacteria</taxon>
        <taxon>Acetobacterales</taxon>
        <taxon>Acetobacteraceae</taxon>
        <taxon>Acetobacter</taxon>
    </lineage>
</organism>
<comment type="subunit">
    <text evidence="3">Homotetramer.</text>
</comment>
<comment type="cofactor">
    <cofactor evidence="1">
        <name>pyridoxal 5'-phosphate</name>
        <dbReference type="ChEBI" id="CHEBI:597326"/>
    </cofactor>
</comment>
<dbReference type="PANTHER" id="PTHR48097:SF5">
    <property type="entry name" value="LOW SPECIFICITY L-THREONINE ALDOLASE"/>
    <property type="match status" value="1"/>
</dbReference>
<dbReference type="Gene3D" id="3.40.640.10">
    <property type="entry name" value="Type I PLP-dependent aspartate aminotransferase-like (Major domain)"/>
    <property type="match status" value="1"/>
</dbReference>
<dbReference type="EMBL" id="BLJP01000003">
    <property type="protein sequence ID" value="GFE93246.1"/>
    <property type="molecule type" value="Genomic_DNA"/>
</dbReference>
<dbReference type="GO" id="GO:0016829">
    <property type="term" value="F:lyase activity"/>
    <property type="evidence" value="ECO:0007669"/>
    <property type="project" value="InterPro"/>
</dbReference>
<evidence type="ECO:0000313" key="6">
    <source>
        <dbReference type="EMBL" id="GFE93246.1"/>
    </source>
</evidence>
<proteinExistence type="inferred from homology"/>
<sequence length="374" mass="39843">MTPRAGRGIKPPHAHPCARTRLMQDKPQHFASDNYAGICPEALEAITRASATGSAPAYGDDPWTRLAADAICTLFETQAAVFFVLTGTAANALALATLCPPYCSVIASDIAHIETSERGAPEFFSGGSKLLTPPCPDGKLTPEAIRLCRRKASSPHASEPAVVSITQPTENGLVYTLEEIRALAEVCKEYGLKLHMDGARFACAIAALGCTPAAMTWEAGVEALSFGGTKNGMAVGDAVVFFDRSLARGFAERAKQAGQLASKMRFITAPWLAMLKSGAWLHNAEHANASARQFAQAVETIPGVQIAWPVQSNAVFLLMPEQAMNSLRARGWRFYTFFGAAARFLFAWDAQSAAIEALAADIRACMAQLPAPSP</sequence>
<dbReference type="InterPro" id="IPR015422">
    <property type="entry name" value="PyrdxlP-dep_Trfase_small"/>
</dbReference>
<comment type="caution">
    <text evidence="6">The sequence shown here is derived from an EMBL/GenBank/DDBJ whole genome shotgun (WGS) entry which is preliminary data.</text>
</comment>
<name>A0A6V8I9I3_9PROT</name>
<reference evidence="6 7" key="1">
    <citation type="journal article" date="2020" name="Cell Rep.">
        <title>Local necrotic cells trigger systemic immune activation via gut microbiome dysbiosis in Drosophila.</title>
        <authorList>
            <person name="Kosakamoto H."/>
            <person name="Yamauchi T."/>
            <person name="Akuzawa-Tokita Y."/>
            <person name="Nishimura K."/>
            <person name="Soga T."/>
            <person name="Murakami T."/>
            <person name="Mori H."/>
            <person name="Yamamoto K."/>
            <person name="Miyazaki R."/>
            <person name="Koto A."/>
            <person name="Miura M."/>
            <person name="Obata F."/>
        </authorList>
    </citation>
    <scope>NUCLEOTIDE SEQUENCE [LARGE SCALE GENOMIC DNA]</scope>
    <source>
        <strain evidence="6 7">Ai</strain>
    </source>
</reference>
<feature type="domain" description="Aromatic amino acid beta-eliminating lyase/threonine aldolase" evidence="5">
    <location>
        <begin position="30"/>
        <end position="318"/>
    </location>
</feature>